<keyword evidence="4 7" id="KW-0812">Transmembrane</keyword>
<protein>
    <submittedName>
        <fullName evidence="8">Membrane protein</fullName>
    </submittedName>
</protein>
<evidence type="ECO:0000256" key="7">
    <source>
        <dbReference type="SAM" id="Phobius"/>
    </source>
</evidence>
<keyword evidence="3" id="KW-1003">Cell membrane</keyword>
<feature type="transmembrane region" description="Helical" evidence="7">
    <location>
        <begin position="118"/>
        <end position="140"/>
    </location>
</feature>
<dbReference type="PANTHER" id="PTHR30106">
    <property type="entry name" value="INNER MEMBRANE PROTEIN YEIH-RELATED"/>
    <property type="match status" value="1"/>
</dbReference>
<dbReference type="RefSeq" id="WP_281836486.1">
    <property type="nucleotide sequence ID" value="NZ_BSDY01000012.1"/>
</dbReference>
<evidence type="ECO:0000256" key="5">
    <source>
        <dbReference type="ARBA" id="ARBA00022989"/>
    </source>
</evidence>
<keyword evidence="6 7" id="KW-0472">Membrane</keyword>
<gene>
    <name evidence="8" type="ORF">PM10SUCC1_25580</name>
</gene>
<accession>A0A9W6GNH2</accession>
<evidence type="ECO:0000256" key="6">
    <source>
        <dbReference type="ARBA" id="ARBA00023136"/>
    </source>
</evidence>
<reference evidence="8" key="1">
    <citation type="submission" date="2022-12" db="EMBL/GenBank/DDBJ databases">
        <title>Reference genome sequencing for broad-spectrum identification of bacterial and archaeal isolates by mass spectrometry.</title>
        <authorList>
            <person name="Sekiguchi Y."/>
            <person name="Tourlousse D.M."/>
        </authorList>
    </citation>
    <scope>NUCLEOTIDE SEQUENCE</scope>
    <source>
        <strain evidence="8">10succ1</strain>
    </source>
</reference>
<dbReference type="Proteomes" id="UP001144471">
    <property type="component" value="Unassembled WGS sequence"/>
</dbReference>
<evidence type="ECO:0000256" key="4">
    <source>
        <dbReference type="ARBA" id="ARBA00022692"/>
    </source>
</evidence>
<organism evidence="8 9">
    <name type="scientific">Propionigenium maris DSM 9537</name>
    <dbReference type="NCBI Taxonomy" id="1123000"/>
    <lineage>
        <taxon>Bacteria</taxon>
        <taxon>Fusobacteriati</taxon>
        <taxon>Fusobacteriota</taxon>
        <taxon>Fusobacteriia</taxon>
        <taxon>Fusobacteriales</taxon>
        <taxon>Fusobacteriaceae</taxon>
        <taxon>Propionigenium</taxon>
    </lineage>
</organism>
<comment type="subcellular location">
    <subcellularLocation>
        <location evidence="1">Cell membrane</location>
        <topology evidence="1">Multi-pass membrane protein</topology>
    </subcellularLocation>
</comment>
<feature type="transmembrane region" description="Helical" evidence="7">
    <location>
        <begin position="88"/>
        <end position="106"/>
    </location>
</feature>
<feature type="transmembrane region" description="Helical" evidence="7">
    <location>
        <begin position="328"/>
        <end position="350"/>
    </location>
</feature>
<feature type="transmembrane region" description="Helical" evidence="7">
    <location>
        <begin position="209"/>
        <end position="227"/>
    </location>
</feature>
<dbReference type="InterPro" id="IPR018383">
    <property type="entry name" value="UPF0324_pro"/>
</dbReference>
<evidence type="ECO:0000313" key="9">
    <source>
        <dbReference type="Proteomes" id="UP001144471"/>
    </source>
</evidence>
<evidence type="ECO:0000313" key="8">
    <source>
        <dbReference type="EMBL" id="GLI57044.1"/>
    </source>
</evidence>
<evidence type="ECO:0000256" key="2">
    <source>
        <dbReference type="ARBA" id="ARBA00007977"/>
    </source>
</evidence>
<sequence>MKMKKIIPGFIMCSLIAYIGTVLGGYFPKFGGASFAIILGIVVGNTLAKSEIFAEGSAFSESNLLSYSIVLLGGTLSIWNVLNVGVKGLSFIVIQMCITIAAALYIGRKMNFTKKFTYLMGSGNAVCGSSAIAAVAPVVKPERNDLGISITIVNLVGTLLMFLLPIISRVIFHGDTTMTSALIGGILQSVGQVIGAGQLMNNEILELSTIFKIVRIIFIVGVVAYLGRRTTSDNLREVETVREVETEIEVETNEISLKEAQSKKTKKLNIPWYIKGFFIFTFMNTVGLFPESVSHTFHLISSKFEIIALAGIGMRVKLSTLFSQGPKAIKYGLAIGVVQVVAAVSLIELIY</sequence>
<feature type="transmembrane region" description="Helical" evidence="7">
    <location>
        <begin position="146"/>
        <end position="167"/>
    </location>
</feature>
<dbReference type="Pfam" id="PF03601">
    <property type="entry name" value="Cons_hypoth698"/>
    <property type="match status" value="2"/>
</dbReference>
<proteinExistence type="inferred from homology"/>
<comment type="caution">
    <text evidence="8">The sequence shown here is derived from an EMBL/GenBank/DDBJ whole genome shotgun (WGS) entry which is preliminary data.</text>
</comment>
<comment type="similarity">
    <text evidence="2">Belongs to the UPF0324 family.</text>
</comment>
<name>A0A9W6GNH2_9FUSO</name>
<feature type="transmembrane region" description="Helical" evidence="7">
    <location>
        <begin position="272"/>
        <end position="290"/>
    </location>
</feature>
<keyword evidence="5 7" id="KW-1133">Transmembrane helix</keyword>
<feature type="transmembrane region" description="Helical" evidence="7">
    <location>
        <begin position="7"/>
        <end position="27"/>
    </location>
</feature>
<keyword evidence="9" id="KW-1185">Reference proteome</keyword>
<dbReference type="PANTHER" id="PTHR30106:SF2">
    <property type="entry name" value="UPF0324 INNER MEMBRANE PROTEIN YEIH"/>
    <property type="match status" value="1"/>
</dbReference>
<evidence type="ECO:0000256" key="1">
    <source>
        <dbReference type="ARBA" id="ARBA00004651"/>
    </source>
</evidence>
<dbReference type="AlphaFoldDB" id="A0A9W6GNH2"/>
<dbReference type="EMBL" id="BSDY01000012">
    <property type="protein sequence ID" value="GLI57044.1"/>
    <property type="molecule type" value="Genomic_DNA"/>
</dbReference>
<feature type="transmembrane region" description="Helical" evidence="7">
    <location>
        <begin position="64"/>
        <end position="82"/>
    </location>
</feature>
<evidence type="ECO:0000256" key="3">
    <source>
        <dbReference type="ARBA" id="ARBA00022475"/>
    </source>
</evidence>
<dbReference type="GO" id="GO:0005886">
    <property type="term" value="C:plasma membrane"/>
    <property type="evidence" value="ECO:0007669"/>
    <property type="project" value="UniProtKB-SubCell"/>
</dbReference>